<sequence>MLILILVILFLDSVILAVMRKNVHSFLFLGLCTSLVLMLSGIILYTAKIGGLNHAQYIFLFLSVRIQTRLQYALITLDKLGYMIAVGRYLFPYFLLMISIKYSTIPFVSRNRKWMNLFCLPPAASLILYYPQVFYVVVCNRFALQTLLMTLTLVWILIYLAAGILLMIREYFATPVAYFRRQFRNILFLHISLVFLYGIDCFQDPIQIYQLYGSEYLWVSGFSYSNPAMPLFGWVLLTAVTIVSSFIGLWNLILYTQINYQLNLEDVVLQRKFEITNAGISVFVHSIKNQILSCGVVHKRIQKILDSDSPDLAALRENFDLLRKLNENMMTHINRLNANTKSHSIVLRPVAVEHIAGLAVQRFHGKYPEAEVRMDLVPQMLILADEESLSEALCNPADERAGGDPCRWQRTPG</sequence>
<name>A0A7G8T9Q7_9FIRM</name>
<evidence type="ECO:0000256" key="1">
    <source>
        <dbReference type="SAM" id="Phobius"/>
    </source>
</evidence>
<dbReference type="AlphaFoldDB" id="A0A7G8T9Q7"/>
<proteinExistence type="predicted"/>
<feature type="transmembrane region" description="Helical" evidence="1">
    <location>
        <begin position="142"/>
        <end position="166"/>
    </location>
</feature>
<accession>A0A7G8T9Q7</accession>
<dbReference type="EMBL" id="CP060286">
    <property type="protein sequence ID" value="QNK40348.1"/>
    <property type="molecule type" value="Genomic_DNA"/>
</dbReference>
<evidence type="ECO:0008006" key="4">
    <source>
        <dbReference type="Google" id="ProtNLM"/>
    </source>
</evidence>
<dbReference type="KEGG" id="cfem:HCR03_17045"/>
<feature type="transmembrane region" description="Helical" evidence="1">
    <location>
        <begin position="232"/>
        <end position="254"/>
    </location>
</feature>
<dbReference type="RefSeq" id="WP_187035575.1">
    <property type="nucleotide sequence ID" value="NZ_CP060286.1"/>
</dbReference>
<evidence type="ECO:0000313" key="2">
    <source>
        <dbReference type="EMBL" id="QNK40348.1"/>
    </source>
</evidence>
<reference evidence="2 3" key="1">
    <citation type="submission" date="2020-08" db="EMBL/GenBank/DDBJ databases">
        <title>The isolate Caproiciproducens sp. 7D4C2 produces n-caproate at mildly acidic conditions from hexoses: genome and rBOX comparison with related strains and chain-elongating bacteria.</title>
        <authorList>
            <person name="Esquivel-Elizondo S."/>
            <person name="Bagci C."/>
            <person name="Temovska M."/>
            <person name="Jeon B.S."/>
            <person name="Bessarab I."/>
            <person name="Williams R.B.H."/>
            <person name="Huson D.H."/>
            <person name="Angenent L.T."/>
        </authorList>
    </citation>
    <scope>NUCLEOTIDE SEQUENCE [LARGE SCALE GENOMIC DNA]</scope>
    <source>
        <strain evidence="2 3">7D4C2</strain>
    </source>
</reference>
<organism evidence="2 3">
    <name type="scientific">Caproicibacter fermentans</name>
    <dbReference type="NCBI Taxonomy" id="2576756"/>
    <lineage>
        <taxon>Bacteria</taxon>
        <taxon>Bacillati</taxon>
        <taxon>Bacillota</taxon>
        <taxon>Clostridia</taxon>
        <taxon>Eubacteriales</taxon>
        <taxon>Acutalibacteraceae</taxon>
        <taxon>Caproicibacter</taxon>
    </lineage>
</organism>
<keyword evidence="1" id="KW-0472">Membrane</keyword>
<feature type="transmembrane region" description="Helical" evidence="1">
    <location>
        <begin position="26"/>
        <end position="45"/>
    </location>
</feature>
<feature type="transmembrane region" description="Helical" evidence="1">
    <location>
        <begin position="114"/>
        <end position="130"/>
    </location>
</feature>
<gene>
    <name evidence="2" type="ORF">HCR03_17045</name>
</gene>
<keyword evidence="1" id="KW-1133">Transmembrane helix</keyword>
<feature type="transmembrane region" description="Helical" evidence="1">
    <location>
        <begin position="80"/>
        <end position="102"/>
    </location>
</feature>
<feature type="transmembrane region" description="Helical" evidence="1">
    <location>
        <begin position="187"/>
        <end position="212"/>
    </location>
</feature>
<dbReference type="Proteomes" id="UP000515909">
    <property type="component" value="Chromosome"/>
</dbReference>
<protein>
    <recommendedName>
        <fullName evidence="4">Histidine kinase</fullName>
    </recommendedName>
</protein>
<keyword evidence="1" id="KW-0812">Transmembrane</keyword>
<evidence type="ECO:0000313" key="3">
    <source>
        <dbReference type="Proteomes" id="UP000515909"/>
    </source>
</evidence>